<feature type="compositionally biased region" description="Basic and acidic residues" evidence="8">
    <location>
        <begin position="213"/>
        <end position="230"/>
    </location>
</feature>
<proteinExistence type="inferred from homology"/>
<dbReference type="SMART" id="SM00947">
    <property type="entry name" value="Pro_CA"/>
    <property type="match status" value="1"/>
</dbReference>
<evidence type="ECO:0000256" key="3">
    <source>
        <dbReference type="ARBA" id="ARBA00012925"/>
    </source>
</evidence>
<keyword evidence="9" id="KW-0472">Membrane</keyword>
<dbReference type="PANTHER" id="PTHR11002">
    <property type="entry name" value="CARBONIC ANHYDRASE"/>
    <property type="match status" value="1"/>
</dbReference>
<dbReference type="PROSITE" id="PS00704">
    <property type="entry name" value="PROK_CO2_ANHYDRASE_1"/>
    <property type="match status" value="1"/>
</dbReference>
<protein>
    <recommendedName>
        <fullName evidence="3">carbonic anhydrase</fullName>
        <ecNumber evidence="3">4.2.1.1</ecNumber>
    </recommendedName>
</protein>
<feature type="transmembrane region" description="Helical" evidence="9">
    <location>
        <begin position="638"/>
        <end position="659"/>
    </location>
</feature>
<dbReference type="SUPFAM" id="SSF50249">
    <property type="entry name" value="Nucleic acid-binding proteins"/>
    <property type="match status" value="1"/>
</dbReference>
<feature type="binding site" evidence="7">
    <location>
        <position position="409"/>
    </location>
    <ligand>
        <name>Zn(2+)</name>
        <dbReference type="ChEBI" id="CHEBI:29105"/>
    </ligand>
</feature>
<dbReference type="GO" id="GO:0004089">
    <property type="term" value="F:carbonate dehydratase activity"/>
    <property type="evidence" value="ECO:0007669"/>
    <property type="project" value="UniProtKB-EC"/>
</dbReference>
<dbReference type="PANTHER" id="PTHR11002:SF56">
    <property type="entry name" value="BETA CARBONIC ANHYDRASE 2, CHLOROPLASTIC"/>
    <property type="match status" value="1"/>
</dbReference>
<dbReference type="InterPro" id="IPR012340">
    <property type="entry name" value="NA-bd_OB-fold"/>
</dbReference>
<keyword evidence="4 7" id="KW-0862">Zinc</keyword>
<keyword evidence="7" id="KW-0479">Metal-binding</keyword>
<evidence type="ECO:0000256" key="7">
    <source>
        <dbReference type="PIRSR" id="PIRSR601765-1"/>
    </source>
</evidence>
<dbReference type="InterPro" id="IPR015892">
    <property type="entry name" value="Carbonic_anhydrase_CS"/>
</dbReference>
<feature type="region of interest" description="Disordered" evidence="8">
    <location>
        <begin position="39"/>
        <end position="76"/>
    </location>
</feature>
<dbReference type="EMBL" id="CM018044">
    <property type="protein sequence ID" value="KAA8529584.1"/>
    <property type="molecule type" value="Genomic_DNA"/>
</dbReference>
<evidence type="ECO:0000256" key="1">
    <source>
        <dbReference type="ARBA" id="ARBA00002904"/>
    </source>
</evidence>
<dbReference type="AlphaFoldDB" id="A0A5J5AH71"/>
<dbReference type="GO" id="GO:0015976">
    <property type="term" value="P:carbon utilization"/>
    <property type="evidence" value="ECO:0007669"/>
    <property type="project" value="InterPro"/>
</dbReference>
<dbReference type="GO" id="GO:0008270">
    <property type="term" value="F:zinc ion binding"/>
    <property type="evidence" value="ECO:0007669"/>
    <property type="project" value="InterPro"/>
</dbReference>
<reference evidence="11 12" key="1">
    <citation type="submission" date="2019-09" db="EMBL/GenBank/DDBJ databases">
        <title>A chromosome-level genome assembly of the Chinese tupelo Nyssa sinensis.</title>
        <authorList>
            <person name="Yang X."/>
            <person name="Kang M."/>
            <person name="Yang Y."/>
            <person name="Xiong H."/>
            <person name="Wang M."/>
            <person name="Zhang Z."/>
            <person name="Wang Z."/>
            <person name="Wu H."/>
            <person name="Ma T."/>
            <person name="Liu J."/>
            <person name="Xi Z."/>
        </authorList>
    </citation>
    <scope>NUCLEOTIDE SEQUENCE [LARGE SCALE GENOMIC DNA]</scope>
    <source>
        <strain evidence="11">J267</strain>
        <tissue evidence="11">Leaf</tissue>
    </source>
</reference>
<name>A0A5J5AH71_9ASTE</name>
<evidence type="ECO:0000259" key="10">
    <source>
        <dbReference type="Pfam" id="PF21473"/>
    </source>
</evidence>
<keyword evidence="5" id="KW-0456">Lyase</keyword>
<comment type="catalytic activity">
    <reaction evidence="6">
        <text>hydrogencarbonate + H(+) = CO2 + H2O</text>
        <dbReference type="Rhea" id="RHEA:10748"/>
        <dbReference type="ChEBI" id="CHEBI:15377"/>
        <dbReference type="ChEBI" id="CHEBI:15378"/>
        <dbReference type="ChEBI" id="CHEBI:16526"/>
        <dbReference type="ChEBI" id="CHEBI:17544"/>
        <dbReference type="EC" id="4.2.1.1"/>
    </reaction>
</comment>
<dbReference type="Proteomes" id="UP000325577">
    <property type="component" value="Linkage Group LG20"/>
</dbReference>
<evidence type="ECO:0000256" key="4">
    <source>
        <dbReference type="ARBA" id="ARBA00022833"/>
    </source>
</evidence>
<dbReference type="SUPFAM" id="SSF53056">
    <property type="entry name" value="beta-carbonic anhydrase, cab"/>
    <property type="match status" value="1"/>
</dbReference>
<dbReference type="PROSITE" id="PS00705">
    <property type="entry name" value="PROK_CO2_ANHYDRASE_2"/>
    <property type="match status" value="1"/>
</dbReference>
<keyword evidence="12" id="KW-1185">Reference proteome</keyword>
<evidence type="ECO:0000313" key="11">
    <source>
        <dbReference type="EMBL" id="KAA8529584.1"/>
    </source>
</evidence>
<feature type="binding site" evidence="7">
    <location>
        <position position="467"/>
    </location>
    <ligand>
        <name>Zn(2+)</name>
        <dbReference type="ChEBI" id="CHEBI:29105"/>
    </ligand>
</feature>
<dbReference type="InterPro" id="IPR012442">
    <property type="entry name" value="DUF1645_plant"/>
</dbReference>
<feature type="compositionally biased region" description="Acidic residues" evidence="8">
    <location>
        <begin position="65"/>
        <end position="76"/>
    </location>
</feature>
<evidence type="ECO:0000256" key="5">
    <source>
        <dbReference type="ARBA" id="ARBA00023239"/>
    </source>
</evidence>
<organism evidence="11 12">
    <name type="scientific">Nyssa sinensis</name>
    <dbReference type="NCBI Taxonomy" id="561372"/>
    <lineage>
        <taxon>Eukaryota</taxon>
        <taxon>Viridiplantae</taxon>
        <taxon>Streptophyta</taxon>
        <taxon>Embryophyta</taxon>
        <taxon>Tracheophyta</taxon>
        <taxon>Spermatophyta</taxon>
        <taxon>Magnoliopsida</taxon>
        <taxon>eudicotyledons</taxon>
        <taxon>Gunneridae</taxon>
        <taxon>Pentapetalae</taxon>
        <taxon>asterids</taxon>
        <taxon>Cornales</taxon>
        <taxon>Nyssaceae</taxon>
        <taxon>Nyssa</taxon>
    </lineage>
</organism>
<feature type="binding site" evidence="7">
    <location>
        <position position="407"/>
    </location>
    <ligand>
        <name>Zn(2+)</name>
        <dbReference type="ChEBI" id="CHEBI:29105"/>
    </ligand>
</feature>
<dbReference type="EC" id="4.2.1.1" evidence="3"/>
<dbReference type="InterPro" id="IPR048970">
    <property type="entry name" value="OB_Ssb-like"/>
</dbReference>
<keyword evidence="9" id="KW-1133">Transmembrane helix</keyword>
<accession>A0A5J5AH71</accession>
<dbReference type="InterPro" id="IPR001765">
    <property type="entry name" value="Carbonic_anhydrase"/>
</dbReference>
<feature type="compositionally biased region" description="Basic and acidic residues" evidence="8">
    <location>
        <begin position="39"/>
        <end position="49"/>
    </location>
</feature>
<dbReference type="Gene3D" id="3.40.1050.10">
    <property type="entry name" value="Carbonic anhydrase"/>
    <property type="match status" value="1"/>
</dbReference>
<dbReference type="FunFam" id="3.40.1050.10:FF:000003">
    <property type="entry name" value="Carbonic anhydrase"/>
    <property type="match status" value="1"/>
</dbReference>
<feature type="domain" description="Single-stranded DNA binding protein Ssb-like OB fold" evidence="10">
    <location>
        <begin position="687"/>
        <end position="777"/>
    </location>
</feature>
<dbReference type="OrthoDB" id="1933664at2759"/>
<dbReference type="Pfam" id="PF00484">
    <property type="entry name" value="Pro_CA"/>
    <property type="match status" value="1"/>
</dbReference>
<dbReference type="Gene3D" id="2.40.50.140">
    <property type="entry name" value="Nucleic acid-binding proteins"/>
    <property type="match status" value="1"/>
</dbReference>
<comment type="similarity">
    <text evidence="2">Belongs to the beta-class carbonic anhydrase family.</text>
</comment>
<dbReference type="Pfam" id="PF21473">
    <property type="entry name" value="OB_Ssb-like"/>
    <property type="match status" value="1"/>
</dbReference>
<feature type="region of interest" description="Disordered" evidence="8">
    <location>
        <begin position="213"/>
        <end position="246"/>
    </location>
</feature>
<keyword evidence="9" id="KW-0812">Transmembrane</keyword>
<evidence type="ECO:0000256" key="9">
    <source>
        <dbReference type="SAM" id="Phobius"/>
    </source>
</evidence>
<dbReference type="CDD" id="cd00884">
    <property type="entry name" value="beta_CA_cladeB"/>
    <property type="match status" value="1"/>
</dbReference>
<dbReference type="CDD" id="cd04491">
    <property type="entry name" value="SoSSB_OBF"/>
    <property type="match status" value="1"/>
</dbReference>
<dbReference type="Pfam" id="PF07816">
    <property type="entry name" value="DUF1645"/>
    <property type="match status" value="1"/>
</dbReference>
<dbReference type="InterPro" id="IPR045066">
    <property type="entry name" value="Beta_CA_cladeB"/>
</dbReference>
<evidence type="ECO:0000256" key="6">
    <source>
        <dbReference type="ARBA" id="ARBA00048348"/>
    </source>
</evidence>
<feature type="binding site" evidence="7">
    <location>
        <position position="470"/>
    </location>
    <ligand>
        <name>Zn(2+)</name>
        <dbReference type="ChEBI" id="CHEBI:29105"/>
    </ligand>
</feature>
<gene>
    <name evidence="11" type="ORF">F0562_034316</name>
</gene>
<comment type="function">
    <text evidence="1">Reversible hydration of carbon dioxide.</text>
</comment>
<evidence type="ECO:0000313" key="12">
    <source>
        <dbReference type="Proteomes" id="UP000325577"/>
    </source>
</evidence>
<comment type="cofactor">
    <cofactor evidence="7">
        <name>Zn(2+)</name>
        <dbReference type="ChEBI" id="CHEBI:29105"/>
    </cofactor>
    <text evidence="7">Binds 1 zinc ion per subunit.</text>
</comment>
<sequence length="805" mass="88892">MQASRPIFSSPSLNSFCKDEFAENVDEFGEDFSVKLKLKPSDEDKKETEENLDDSNEQQLKGEFEADGDEDDDDDVEDFSFVINGAGTSPIAADDAFFNGQIRPIFPLFNRDILLADDALPSKNVLPLRPPVKVFIEASHPAPSSSEIDTAAAGPYCAWSKSAIEASPEICKKSNSTGFSKLRRFRDLLNRSNSDGRDAFVYLNSSTTTSVKKEEKVEKSEGSSDKKIAGDAKVNTGGGNVKGKKAGKAALSAHELHYVRNRALREEDRRRSYLPYRPELVGFFTNVNGETLITNQWFISRSRENSEKPKFISEPKKREDMAKDSYDEAIAGLKKLLSEKGELEGVAAAKIKQLTAELEATAAKPFNPVERIKTGFTHFKTEKFEKNPALYSELAKGQSPKFLVFACSDSRVCPSHILDFQPGEAFMVRNIANMVPPFDQTKYSGMGAAIEYAVLHLKVENIVVIGHSCCGGIKGLMSIPDDGTTASDFIENWVKICLPAKTKVKAEYNSVDFAEQCTNCEKEAVNVSLGNLLTGPRSSSRTNHRFALGVCSEELFKMVCEANETNLDIGIPAIMLPQDAGASLEQSIKNKSVVFVQLYSPQRPLVDIAEVFLWLMAVVVTTGLVSQREQAAKMTNEGLDVAGILFFLLLILFALQLSFLNLVCQRGVLEMAEQKKKQPVFTKVDQLRPGGNGLNLTVKVVSSKMILQRGRADGTQGRQMRLAECLVGDETGMIIFTARNDQVDVMKEGTAVIIRNAKIDMFKGSMRLAVDRWGRVEDTEPASFSVKEDNNLSLIEFELVNVVEQ</sequence>
<evidence type="ECO:0000256" key="8">
    <source>
        <dbReference type="SAM" id="MobiDB-lite"/>
    </source>
</evidence>
<evidence type="ECO:0000256" key="2">
    <source>
        <dbReference type="ARBA" id="ARBA00006217"/>
    </source>
</evidence>
<dbReference type="InterPro" id="IPR036874">
    <property type="entry name" value="Carbonic_anhydrase_sf"/>
</dbReference>
<feature type="transmembrane region" description="Helical" evidence="9">
    <location>
        <begin position="608"/>
        <end position="626"/>
    </location>
</feature>